<evidence type="ECO:0000256" key="6">
    <source>
        <dbReference type="ARBA" id="ARBA00022741"/>
    </source>
</evidence>
<gene>
    <name evidence="9" type="ORF">NCTC9128_01755</name>
</gene>
<evidence type="ECO:0000256" key="3">
    <source>
        <dbReference type="ARBA" id="ARBA00022679"/>
    </source>
</evidence>
<evidence type="ECO:0000313" key="9">
    <source>
        <dbReference type="EMBL" id="SQC12501.1"/>
    </source>
</evidence>
<dbReference type="PANTHER" id="PTHR32057:SF14">
    <property type="entry name" value="PROTEIN ADENYLYLTRANSFERASE SELO, MITOCHONDRIAL"/>
    <property type="match status" value="1"/>
</dbReference>
<comment type="similarity">
    <text evidence="2">Belongs to the SELO family.</text>
</comment>
<keyword evidence="7" id="KW-0067">ATP-binding</keyword>
<keyword evidence="3" id="KW-0808">Transferase</keyword>
<dbReference type="GO" id="GO:0005524">
    <property type="term" value="F:ATP binding"/>
    <property type="evidence" value="ECO:0007669"/>
    <property type="project" value="UniProtKB-KW"/>
</dbReference>
<evidence type="ECO:0000256" key="4">
    <source>
        <dbReference type="ARBA" id="ARBA00022695"/>
    </source>
</evidence>
<keyword evidence="6" id="KW-0547">Nucleotide-binding</keyword>
<keyword evidence="8" id="KW-0460">Magnesium</keyword>
<dbReference type="Proteomes" id="UP000251088">
    <property type="component" value="Unassembled WGS sequence"/>
</dbReference>
<protein>
    <submittedName>
        <fullName evidence="9">Selenoprotein O-like protein</fullName>
    </submittedName>
</protein>
<keyword evidence="5" id="KW-0479">Metal-binding</keyword>
<evidence type="ECO:0000256" key="7">
    <source>
        <dbReference type="ARBA" id="ARBA00022840"/>
    </source>
</evidence>
<dbReference type="GO" id="GO:0070733">
    <property type="term" value="F:AMPylase activity"/>
    <property type="evidence" value="ECO:0007669"/>
    <property type="project" value="TreeGrafter"/>
</dbReference>
<sequence>MHALGFPTTRALAMVTSDTPVYRERVEPGAMLMRVAESHVRFGHFEHFYYRREPQKVQQLADYVIRHHWPQLQDEADKYLLWFRDIVMRTAQTIASWQTVGFAHGVMNTDNMSILGLTIDYGPYGFLDDFQPDFICNHSDYQGRYSFENQPAVGLWNLQRLAQSLSPFISAEALNAALDEYQHALLTAYGQRMRDKLGLFSQQKGDNDLLDGLFALMIREKSDYTRTFRLLSHSEQLSAASPLRDEFIDRAAFDSWFAGYRARLRDEQVDDAQRQQRMQGVNPALVLRNWLAQRAIEQAEAGDMGELERLHAALADPFTDREDDYVRRPPDWGKRLEVSCSS</sequence>
<name>A0A2X3CIH3_KLEPN</name>
<dbReference type="PANTHER" id="PTHR32057">
    <property type="entry name" value="PROTEIN ADENYLYLTRANSFERASE SELO, MITOCHONDRIAL"/>
    <property type="match status" value="1"/>
</dbReference>
<evidence type="ECO:0000256" key="8">
    <source>
        <dbReference type="ARBA" id="ARBA00022842"/>
    </source>
</evidence>
<accession>A0A2X3CIH3</accession>
<organism evidence="9 10">
    <name type="scientific">Klebsiella pneumoniae</name>
    <dbReference type="NCBI Taxonomy" id="573"/>
    <lineage>
        <taxon>Bacteria</taxon>
        <taxon>Pseudomonadati</taxon>
        <taxon>Pseudomonadota</taxon>
        <taxon>Gammaproteobacteria</taxon>
        <taxon>Enterobacterales</taxon>
        <taxon>Enterobacteriaceae</taxon>
        <taxon>Klebsiella/Raoultella group</taxon>
        <taxon>Klebsiella</taxon>
        <taxon>Klebsiella pneumoniae complex</taxon>
    </lineage>
</organism>
<dbReference type="GO" id="GO:0046872">
    <property type="term" value="F:metal ion binding"/>
    <property type="evidence" value="ECO:0007669"/>
    <property type="project" value="UniProtKB-KW"/>
</dbReference>
<evidence type="ECO:0000256" key="5">
    <source>
        <dbReference type="ARBA" id="ARBA00022723"/>
    </source>
</evidence>
<dbReference type="AlphaFoldDB" id="A0A2X3CIH3"/>
<evidence type="ECO:0000313" key="10">
    <source>
        <dbReference type="Proteomes" id="UP000251088"/>
    </source>
</evidence>
<proteinExistence type="inferred from homology"/>
<evidence type="ECO:0000256" key="2">
    <source>
        <dbReference type="ARBA" id="ARBA00009747"/>
    </source>
</evidence>
<dbReference type="Pfam" id="PF02696">
    <property type="entry name" value="SelO"/>
    <property type="match status" value="1"/>
</dbReference>
<evidence type="ECO:0000256" key="1">
    <source>
        <dbReference type="ARBA" id="ARBA00001946"/>
    </source>
</evidence>
<keyword evidence="4" id="KW-0548">Nucleotidyltransferase</keyword>
<reference evidence="9 10" key="1">
    <citation type="submission" date="2018-06" db="EMBL/GenBank/DDBJ databases">
        <authorList>
            <consortium name="Pathogen Informatics"/>
            <person name="Doyle S."/>
        </authorList>
    </citation>
    <scope>NUCLEOTIDE SEQUENCE [LARGE SCALE GENOMIC DNA]</scope>
    <source>
        <strain evidence="9 10">NCTC9128</strain>
    </source>
</reference>
<dbReference type="InterPro" id="IPR003846">
    <property type="entry name" value="SelO"/>
</dbReference>
<dbReference type="EMBL" id="UAWN01000006">
    <property type="protein sequence ID" value="SQC12501.1"/>
    <property type="molecule type" value="Genomic_DNA"/>
</dbReference>
<comment type="cofactor">
    <cofactor evidence="1">
        <name>Mg(2+)</name>
        <dbReference type="ChEBI" id="CHEBI:18420"/>
    </cofactor>
</comment>